<comment type="domain">
    <text evidence="10">The C-terminal coiled-coil domain is crucial for aminoacylation activity.</text>
</comment>
<dbReference type="GO" id="GO:0005524">
    <property type="term" value="F:ATP binding"/>
    <property type="evidence" value="ECO:0007669"/>
    <property type="project" value="UniProtKB-UniRule"/>
</dbReference>
<comment type="function">
    <text evidence="10">Catalyzes the attachment of valine to tRNA(Val). As ValRS can inadvertently accommodate and process structurally similar amino acids such as threonine, to avoid such errors, it has a 'posttransfer' editing activity that hydrolyzes mischarged Thr-tRNA(Val) in a tRNA-dependent manner.</text>
</comment>
<dbReference type="Gene3D" id="1.10.730.10">
    <property type="entry name" value="Isoleucyl-tRNA Synthetase, Domain 1"/>
    <property type="match status" value="1"/>
</dbReference>
<comment type="catalytic activity">
    <reaction evidence="9 10">
        <text>tRNA(Val) + L-valine + ATP = L-valyl-tRNA(Val) + AMP + diphosphate</text>
        <dbReference type="Rhea" id="RHEA:10704"/>
        <dbReference type="Rhea" id="RHEA-COMP:9672"/>
        <dbReference type="Rhea" id="RHEA-COMP:9708"/>
        <dbReference type="ChEBI" id="CHEBI:30616"/>
        <dbReference type="ChEBI" id="CHEBI:33019"/>
        <dbReference type="ChEBI" id="CHEBI:57762"/>
        <dbReference type="ChEBI" id="CHEBI:78442"/>
        <dbReference type="ChEBI" id="CHEBI:78537"/>
        <dbReference type="ChEBI" id="CHEBI:456215"/>
        <dbReference type="EC" id="6.1.1.9"/>
    </reaction>
</comment>
<evidence type="ECO:0000256" key="2">
    <source>
        <dbReference type="ARBA" id="ARBA00011245"/>
    </source>
</evidence>
<dbReference type="EMBL" id="MHIL01000010">
    <property type="protein sequence ID" value="OGY52077.1"/>
    <property type="molecule type" value="Genomic_DNA"/>
</dbReference>
<evidence type="ECO:0000259" key="11">
    <source>
        <dbReference type="Pfam" id="PF00133"/>
    </source>
</evidence>
<evidence type="ECO:0000256" key="9">
    <source>
        <dbReference type="ARBA" id="ARBA00047552"/>
    </source>
</evidence>
<dbReference type="Proteomes" id="UP000177310">
    <property type="component" value="Unassembled WGS sequence"/>
</dbReference>
<dbReference type="NCBIfam" id="NF004349">
    <property type="entry name" value="PRK05729.1"/>
    <property type="match status" value="1"/>
</dbReference>
<dbReference type="InterPro" id="IPR037118">
    <property type="entry name" value="Val-tRNA_synth_C_sf"/>
</dbReference>
<keyword evidence="7 10" id="KW-0648">Protein biosynthesis</keyword>
<dbReference type="Pfam" id="PF08264">
    <property type="entry name" value="Anticodon_1"/>
    <property type="match status" value="1"/>
</dbReference>
<evidence type="ECO:0000259" key="12">
    <source>
        <dbReference type="Pfam" id="PF08264"/>
    </source>
</evidence>
<evidence type="ECO:0000256" key="5">
    <source>
        <dbReference type="ARBA" id="ARBA00022741"/>
    </source>
</evidence>
<keyword evidence="5 10" id="KW-0547">Nucleotide-binding</keyword>
<dbReference type="InterPro" id="IPR014729">
    <property type="entry name" value="Rossmann-like_a/b/a_fold"/>
</dbReference>
<feature type="domain" description="Aminoacyl-tRNA synthetase class Ia" evidence="11">
    <location>
        <begin position="19"/>
        <end position="577"/>
    </location>
</feature>
<evidence type="ECO:0000256" key="10">
    <source>
        <dbReference type="HAMAP-Rule" id="MF_02004"/>
    </source>
</evidence>
<dbReference type="InterPro" id="IPR009008">
    <property type="entry name" value="Val/Leu/Ile-tRNA-synth_edit"/>
</dbReference>
<dbReference type="Pfam" id="PF10458">
    <property type="entry name" value="Val_tRNA-synt_C"/>
    <property type="match status" value="1"/>
</dbReference>
<evidence type="ECO:0000256" key="8">
    <source>
        <dbReference type="ARBA" id="ARBA00023146"/>
    </source>
</evidence>
<dbReference type="InterPro" id="IPR002303">
    <property type="entry name" value="Valyl-tRNA_ligase"/>
</dbReference>
<dbReference type="SUPFAM" id="SSF50677">
    <property type="entry name" value="ValRS/IleRS/LeuRS editing domain"/>
    <property type="match status" value="1"/>
</dbReference>
<dbReference type="PANTHER" id="PTHR11946:SF93">
    <property type="entry name" value="VALINE--TRNA LIGASE, CHLOROPLASTIC_MITOCHONDRIAL 2"/>
    <property type="match status" value="1"/>
</dbReference>
<dbReference type="InterPro" id="IPR009080">
    <property type="entry name" value="tRNAsynth_Ia_anticodon-bd"/>
</dbReference>
<comment type="caution">
    <text evidence="14">The sequence shown here is derived from an EMBL/GenBank/DDBJ whole genome shotgun (WGS) entry which is preliminary data.</text>
</comment>
<dbReference type="GO" id="GO:0002161">
    <property type="term" value="F:aminoacyl-tRNA deacylase activity"/>
    <property type="evidence" value="ECO:0007669"/>
    <property type="project" value="InterPro"/>
</dbReference>
<evidence type="ECO:0000256" key="4">
    <source>
        <dbReference type="ARBA" id="ARBA00022598"/>
    </source>
</evidence>
<accession>A0A1G1YKU4</accession>
<evidence type="ECO:0000256" key="7">
    <source>
        <dbReference type="ARBA" id="ARBA00022917"/>
    </source>
</evidence>
<protein>
    <recommendedName>
        <fullName evidence="10">Valine--tRNA ligase</fullName>
        <ecNumber evidence="10">6.1.1.9</ecNumber>
    </recommendedName>
    <alternativeName>
        <fullName evidence="10">Valyl-tRNA synthetase</fullName>
        <shortName evidence="10">ValRS</shortName>
    </alternativeName>
</protein>
<organism evidence="14 15">
    <name type="scientific">Candidatus Buchananbacteria bacterium RIFCSPHIGHO2_02_FULL_56_16</name>
    <dbReference type="NCBI Taxonomy" id="1797542"/>
    <lineage>
        <taxon>Bacteria</taxon>
        <taxon>Candidatus Buchananiibacteriota</taxon>
    </lineage>
</organism>
<keyword evidence="6 10" id="KW-0067">ATP-binding</keyword>
<dbReference type="CDD" id="cd00817">
    <property type="entry name" value="ValRS_core"/>
    <property type="match status" value="1"/>
</dbReference>
<dbReference type="InterPro" id="IPR013155">
    <property type="entry name" value="M/V/L/I-tRNA-synth_anticd-bd"/>
</dbReference>
<dbReference type="GO" id="GO:0004832">
    <property type="term" value="F:valine-tRNA ligase activity"/>
    <property type="evidence" value="ECO:0007669"/>
    <property type="project" value="UniProtKB-UniRule"/>
</dbReference>
<dbReference type="STRING" id="1797542.A3J59_04135"/>
<keyword evidence="3 10" id="KW-0963">Cytoplasm</keyword>
<dbReference type="InterPro" id="IPR002300">
    <property type="entry name" value="aa-tRNA-synth_Ia"/>
</dbReference>
<dbReference type="FunFam" id="3.40.50.620:FF:000032">
    <property type="entry name" value="Valine--tRNA ligase"/>
    <property type="match status" value="1"/>
</dbReference>
<evidence type="ECO:0000313" key="15">
    <source>
        <dbReference type="Proteomes" id="UP000177310"/>
    </source>
</evidence>
<dbReference type="Gene3D" id="3.40.50.620">
    <property type="entry name" value="HUPs"/>
    <property type="match status" value="2"/>
</dbReference>
<dbReference type="InterPro" id="IPR019499">
    <property type="entry name" value="Val-tRNA_synth_tRNA-bd"/>
</dbReference>
<dbReference type="SUPFAM" id="SSF52374">
    <property type="entry name" value="Nucleotidylyl transferase"/>
    <property type="match status" value="1"/>
</dbReference>
<dbReference type="EC" id="6.1.1.9" evidence="10"/>
<gene>
    <name evidence="10" type="primary">valS</name>
    <name evidence="14" type="ORF">A3J59_04135</name>
</gene>
<dbReference type="AlphaFoldDB" id="A0A1G1YKU4"/>
<comment type="similarity">
    <text evidence="10">Belongs to the class-I aminoacyl-tRNA synthetase family. ValS type 1 subfamily.</text>
</comment>
<dbReference type="SUPFAM" id="SSF46589">
    <property type="entry name" value="tRNA-binding arm"/>
    <property type="match status" value="1"/>
</dbReference>
<reference evidence="14 15" key="1">
    <citation type="journal article" date="2016" name="Nat. Commun.">
        <title>Thousands of microbial genomes shed light on interconnected biogeochemical processes in an aquifer system.</title>
        <authorList>
            <person name="Anantharaman K."/>
            <person name="Brown C.T."/>
            <person name="Hug L.A."/>
            <person name="Sharon I."/>
            <person name="Castelle C.J."/>
            <person name="Probst A.J."/>
            <person name="Thomas B.C."/>
            <person name="Singh A."/>
            <person name="Wilkins M.J."/>
            <person name="Karaoz U."/>
            <person name="Brodie E.L."/>
            <person name="Williams K.H."/>
            <person name="Hubbard S.S."/>
            <person name="Banfield J.F."/>
        </authorList>
    </citation>
    <scope>NUCLEOTIDE SEQUENCE [LARGE SCALE GENOMIC DNA]</scope>
</reference>
<keyword evidence="10" id="KW-0175">Coiled coil</keyword>
<dbReference type="PRINTS" id="PR00986">
    <property type="entry name" value="TRNASYNTHVAL"/>
</dbReference>
<keyword evidence="8 10" id="KW-0030">Aminoacyl-tRNA synthetase</keyword>
<comment type="caution">
    <text evidence="10">Lacks conserved residue(s) required for the propagation of feature annotation.</text>
</comment>
<dbReference type="NCBIfam" id="TIGR00422">
    <property type="entry name" value="valS"/>
    <property type="match status" value="1"/>
</dbReference>
<feature type="domain" description="Methionyl/Valyl/Leucyl/Isoleucyl-tRNA synthetase anticodon-binding" evidence="12">
    <location>
        <begin position="619"/>
        <end position="778"/>
    </location>
</feature>
<dbReference type="InterPro" id="IPR033705">
    <property type="entry name" value="Anticodon_Ia_Val"/>
</dbReference>
<feature type="binding site" evidence="10">
    <location>
        <position position="540"/>
    </location>
    <ligand>
        <name>ATP</name>
        <dbReference type="ChEBI" id="CHEBI:30616"/>
    </ligand>
</feature>
<feature type="short sequence motif" description="'KMSKS' region" evidence="10">
    <location>
        <begin position="537"/>
        <end position="541"/>
    </location>
</feature>
<name>A0A1G1YKU4_9BACT</name>
<evidence type="ECO:0000313" key="14">
    <source>
        <dbReference type="EMBL" id="OGY52077.1"/>
    </source>
</evidence>
<sequence>MSKLDIPKSFESKDYEDALYKQWEASGFFNPDNLPGRRPNAYTISMPPPNATGVLHVGHAVMLAIQDIVIRFQRMAGKRALWLPGTDHAAIATQTKVEKLLKERSGKTRQDLGREKFLAEVDAFVAQSRSTIKNQTRKMGSSCDWSRERFTLDQGLNEAVNEAFVRMYRDGLIYRGLRVVNWCPRCHSTLSDDEVEYRPVRAKLYWIKYGPFVLATARPETKLGDTCVAVHPSDQRYQQFVGQKLMIPGVLGEFEVTVVADAVVDPEFGSGVIKVTPAHDFTDFEIARRHGINLKQVIDEDGRMMSNCGTYAGLTTRQCRERIVIDMEKLGLIEKIEDYDHNLSVCYRCGTTIEPIPSKQWFVSVSTPVKSLGGRSLKERALAAVKDGEVKIIPDRFNKVYFHWLENLRDWCVSRQIWYGHRVPVWYRGGQSPIANRQSPDEIYVGTTPPKGEGWRQDSDTLDTWFSSGLWTFSTLGWPKATKDLKTFHPTDFMETGYDLLFFWVARMIIMSTYLMKAVPFRQVYFHGLVRDEQGRKMSKSLENIIDPLDVIAAYGADAVRLSLVIGTTPGNDTNLSEAKIGGFRNFVNKLWNISRYILMSVDTVALVEKKPKAKTLADRWILAELDELIAVATEQLEQHNFSAAGERIYEFTWSKLADWYLEVAKLEPGKDDILLYILQTLLKLWHPFTPFVTEAIWRRLGTGELLMIQPWPTYVKTSVGSPRYAGVAGKPASVKAQTTAADRKAVAEFELVQSVVSAIRNLRAESNIAPGQKLSAIIIDGKNQKIITRQTAVIAGLARLNDLRVAKTSAKPTGSLSAVVGGFEIYLPVAELLDVKKETTRLQQEAARIETFVNHLEAKLKNQRFLDRAPKAIVVAEQEKLVLHQEKLVLIKRQLESLK</sequence>
<dbReference type="SUPFAM" id="SSF47323">
    <property type="entry name" value="Anticodon-binding domain of a subclass of class I aminoacyl-tRNA synthetases"/>
    <property type="match status" value="1"/>
</dbReference>
<dbReference type="GO" id="GO:0005829">
    <property type="term" value="C:cytosol"/>
    <property type="evidence" value="ECO:0007669"/>
    <property type="project" value="TreeGrafter"/>
</dbReference>
<dbReference type="GO" id="GO:0006438">
    <property type="term" value="P:valyl-tRNA aminoacylation"/>
    <property type="evidence" value="ECO:0007669"/>
    <property type="project" value="UniProtKB-UniRule"/>
</dbReference>
<feature type="domain" description="Valyl-tRNA synthetase tRNA-binding arm" evidence="13">
    <location>
        <begin position="835"/>
        <end position="900"/>
    </location>
</feature>
<dbReference type="CDD" id="cd07962">
    <property type="entry name" value="Anticodon_Ia_Val"/>
    <property type="match status" value="1"/>
</dbReference>
<dbReference type="Gene3D" id="1.10.287.380">
    <property type="entry name" value="Valyl-tRNA synthetase, C-terminal domain"/>
    <property type="match status" value="1"/>
</dbReference>
<dbReference type="PANTHER" id="PTHR11946">
    <property type="entry name" value="VALYL-TRNA SYNTHETASES"/>
    <property type="match status" value="1"/>
</dbReference>
<evidence type="ECO:0000256" key="3">
    <source>
        <dbReference type="ARBA" id="ARBA00022490"/>
    </source>
</evidence>
<evidence type="ECO:0000256" key="6">
    <source>
        <dbReference type="ARBA" id="ARBA00022840"/>
    </source>
</evidence>
<dbReference type="HAMAP" id="MF_02004">
    <property type="entry name" value="Val_tRNA_synth_type1"/>
    <property type="match status" value="1"/>
</dbReference>
<evidence type="ECO:0000259" key="13">
    <source>
        <dbReference type="Pfam" id="PF10458"/>
    </source>
</evidence>
<proteinExistence type="inferred from homology"/>
<dbReference type="InterPro" id="IPR010978">
    <property type="entry name" value="tRNA-bd_arm"/>
</dbReference>
<comment type="subunit">
    <text evidence="2 10">Monomer.</text>
</comment>
<dbReference type="PROSITE" id="PS00178">
    <property type="entry name" value="AA_TRNA_LIGASE_I"/>
    <property type="match status" value="1"/>
</dbReference>
<keyword evidence="4 10" id="KW-0436">Ligase</keyword>
<dbReference type="InterPro" id="IPR001412">
    <property type="entry name" value="aa-tRNA-synth_I_CS"/>
</dbReference>
<comment type="subcellular location">
    <subcellularLocation>
        <location evidence="1 10">Cytoplasm</location>
    </subcellularLocation>
</comment>
<dbReference type="Pfam" id="PF00133">
    <property type="entry name" value="tRNA-synt_1"/>
    <property type="match status" value="1"/>
</dbReference>
<evidence type="ECO:0000256" key="1">
    <source>
        <dbReference type="ARBA" id="ARBA00004496"/>
    </source>
</evidence>
<comment type="domain">
    <text evidence="10">ValRS has two distinct active sites: one for aminoacylation and one for editing. The misactivated threonine is translocated from the active site to the editing site.</text>
</comment>